<gene>
    <name evidence="1" type="ORF">BH720_033670</name>
</gene>
<proteinExistence type="predicted"/>
<organism evidence="1 2">
    <name type="scientific">Desertifilum tharense IPPAS B-1220</name>
    <dbReference type="NCBI Taxonomy" id="1781255"/>
    <lineage>
        <taxon>Bacteria</taxon>
        <taxon>Bacillati</taxon>
        <taxon>Cyanobacteriota</taxon>
        <taxon>Cyanophyceae</taxon>
        <taxon>Desertifilales</taxon>
        <taxon>Desertifilaceae</taxon>
        <taxon>Desertifilum</taxon>
    </lineage>
</organism>
<evidence type="ECO:0000313" key="2">
    <source>
        <dbReference type="Proteomes" id="UP000095472"/>
    </source>
</evidence>
<sequence length="94" mass="10377">MFPKFTTIWSTLSGKWVRQARLIAAYQQAIALKSDYAEAYGNLGTAWLYQGDLALAIAAYQKSLSLIPHNAELQNNLGSALRKSGDLETARQCL</sequence>
<reference evidence="1 2" key="1">
    <citation type="journal article" date="2016" name="Genome Announc.">
        <title>Draft Genome Sequence of the Thermotolerant Cyanobacterium Desertifilum sp. IPPAS B-1220.</title>
        <authorList>
            <person name="Mironov K.S."/>
            <person name="Sinetova M.A."/>
            <person name="Bolatkhan K."/>
            <person name="Zayadan B.K."/>
            <person name="Ustinova V.V."/>
            <person name="Kupriyanova E.V."/>
            <person name="Skrypnik A.N."/>
            <person name="Gogoleva N.E."/>
            <person name="Gogolev Y.V."/>
            <person name="Los D.A."/>
        </authorList>
    </citation>
    <scope>NUCLEOTIDE SEQUENCE [LARGE SCALE GENOMIC DNA]</scope>
    <source>
        <strain evidence="1 2">IPPAS B-1220</strain>
    </source>
</reference>
<keyword evidence="2" id="KW-1185">Reference proteome</keyword>
<name>A0ACD5H2Z2_9CYAN</name>
<protein>
    <submittedName>
        <fullName evidence="1">Tetratricopeptide repeat protein</fullName>
    </submittedName>
</protein>
<evidence type="ECO:0000313" key="1">
    <source>
        <dbReference type="EMBL" id="XPM67364.1"/>
    </source>
</evidence>
<dbReference type="Proteomes" id="UP000095472">
    <property type="component" value="Chromosome"/>
</dbReference>
<dbReference type="EMBL" id="CP182909">
    <property type="protein sequence ID" value="XPM67364.1"/>
    <property type="molecule type" value="Genomic_DNA"/>
</dbReference>
<accession>A0ACD5H2Z2</accession>